<comment type="caution">
    <text evidence="11">Lacks conserved residue(s) required for the propagation of feature annotation.</text>
</comment>
<dbReference type="NCBIfam" id="TIGR00810">
    <property type="entry name" value="secG"/>
    <property type="match status" value="1"/>
</dbReference>
<evidence type="ECO:0000313" key="13">
    <source>
        <dbReference type="EMBL" id="EHY31112.1"/>
    </source>
</evidence>
<evidence type="ECO:0000256" key="4">
    <source>
        <dbReference type="ARBA" id="ARBA00022448"/>
    </source>
</evidence>
<dbReference type="PANTHER" id="PTHR34182:SF1">
    <property type="entry name" value="PROTEIN-EXPORT MEMBRANE PROTEIN SECG"/>
    <property type="match status" value="1"/>
</dbReference>
<dbReference type="GO" id="GO:0043952">
    <property type="term" value="P:protein transport by the Sec complex"/>
    <property type="evidence" value="ECO:0007669"/>
    <property type="project" value="TreeGrafter"/>
</dbReference>
<evidence type="ECO:0000256" key="6">
    <source>
        <dbReference type="ARBA" id="ARBA00022692"/>
    </source>
</evidence>
<dbReference type="AlphaFoldDB" id="H3KFK4"/>
<feature type="region of interest" description="Disordered" evidence="12">
    <location>
        <begin position="91"/>
        <end position="119"/>
    </location>
</feature>
<dbReference type="PRINTS" id="PR01651">
    <property type="entry name" value="SECGEXPORT"/>
</dbReference>
<dbReference type="EMBL" id="AFBQ01000224">
    <property type="protein sequence ID" value="EHY31112.1"/>
    <property type="molecule type" value="Genomic_DNA"/>
</dbReference>
<evidence type="ECO:0000256" key="9">
    <source>
        <dbReference type="ARBA" id="ARBA00023010"/>
    </source>
</evidence>
<dbReference type="STRING" id="762967.HMPREF9440_01522"/>
<organism evidence="13 14">
    <name type="scientific">Sutterella parvirubra YIT 11816</name>
    <dbReference type="NCBI Taxonomy" id="762967"/>
    <lineage>
        <taxon>Bacteria</taxon>
        <taxon>Pseudomonadati</taxon>
        <taxon>Pseudomonadota</taxon>
        <taxon>Betaproteobacteria</taxon>
        <taxon>Burkholderiales</taxon>
        <taxon>Sutterellaceae</taxon>
        <taxon>Sutterella</taxon>
    </lineage>
</organism>
<accession>H3KFK4</accession>
<dbReference type="OrthoDB" id="8566211at2"/>
<evidence type="ECO:0000256" key="3">
    <source>
        <dbReference type="ARBA" id="ARBA00017876"/>
    </source>
</evidence>
<feature type="transmembrane region" description="Helical" evidence="11">
    <location>
        <begin position="61"/>
        <end position="80"/>
    </location>
</feature>
<name>H3KFK4_9BURK</name>
<evidence type="ECO:0000313" key="14">
    <source>
        <dbReference type="Proteomes" id="UP000004956"/>
    </source>
</evidence>
<evidence type="ECO:0000256" key="5">
    <source>
        <dbReference type="ARBA" id="ARBA00022475"/>
    </source>
</evidence>
<dbReference type="GO" id="GO:0065002">
    <property type="term" value="P:intracellular protein transmembrane transport"/>
    <property type="evidence" value="ECO:0007669"/>
    <property type="project" value="TreeGrafter"/>
</dbReference>
<evidence type="ECO:0000256" key="8">
    <source>
        <dbReference type="ARBA" id="ARBA00022989"/>
    </source>
</evidence>
<reference evidence="13 14" key="1">
    <citation type="submission" date="2011-11" db="EMBL/GenBank/DDBJ databases">
        <authorList>
            <person name="Weinstock G."/>
            <person name="Sodergren E."/>
            <person name="Clifton S."/>
            <person name="Fulton L."/>
            <person name="Fulton B."/>
            <person name="Courtney L."/>
            <person name="Fronick C."/>
            <person name="Harrison M."/>
            <person name="Strong C."/>
            <person name="Farmer C."/>
            <person name="Delahaunty K."/>
            <person name="Markovic C."/>
            <person name="Hall O."/>
            <person name="Minx P."/>
            <person name="Tomlinson C."/>
            <person name="Mitreva M."/>
            <person name="Hou S."/>
            <person name="Chen J."/>
            <person name="Wollam A."/>
            <person name="Pepin K.H."/>
            <person name="Johnson M."/>
            <person name="Bhonagiri V."/>
            <person name="Zhang X."/>
            <person name="Suruliraj S."/>
            <person name="Warren W."/>
            <person name="Chinwalla A."/>
            <person name="Mardis E.R."/>
            <person name="Wilson R.K."/>
        </authorList>
    </citation>
    <scope>NUCLEOTIDE SEQUENCE [LARGE SCALE GENOMIC DNA]</scope>
    <source>
        <strain evidence="13 14">YIT 11816</strain>
    </source>
</reference>
<keyword evidence="4 11" id="KW-0813">Transport</keyword>
<dbReference type="GO" id="GO:0009306">
    <property type="term" value="P:protein secretion"/>
    <property type="evidence" value="ECO:0007669"/>
    <property type="project" value="UniProtKB-UniRule"/>
</dbReference>
<comment type="similarity">
    <text evidence="2 11">Belongs to the SecG family.</text>
</comment>
<sequence length="119" mass="11948">MHFLLSIALVLQIISAVVVIVLVLMQHGKGADLGAAFGSGASGSVFGATGSANFLSRSTAIAATVFFCSTIALTLASGAFSKRAAQPAGGVLSTVEQPASQEKGMGSNENNAPVNQIPR</sequence>
<keyword evidence="5 11" id="KW-1003">Cell membrane</keyword>
<dbReference type="GO" id="GO:0005886">
    <property type="term" value="C:plasma membrane"/>
    <property type="evidence" value="ECO:0007669"/>
    <property type="project" value="UniProtKB-SubCell"/>
</dbReference>
<dbReference type="RefSeq" id="WP_008542532.1">
    <property type="nucleotide sequence ID" value="NZ_JH604978.1"/>
</dbReference>
<proteinExistence type="inferred from homology"/>
<evidence type="ECO:0000256" key="11">
    <source>
        <dbReference type="RuleBase" id="RU365087"/>
    </source>
</evidence>
<keyword evidence="8 11" id="KW-1133">Transmembrane helix</keyword>
<keyword evidence="9 11" id="KW-0811">Translocation</keyword>
<feature type="transmembrane region" description="Helical" evidence="11">
    <location>
        <begin position="36"/>
        <end position="55"/>
    </location>
</feature>
<dbReference type="HOGENOM" id="CLU_094156_2_0_4"/>
<evidence type="ECO:0000256" key="10">
    <source>
        <dbReference type="ARBA" id="ARBA00023136"/>
    </source>
</evidence>
<evidence type="ECO:0000256" key="7">
    <source>
        <dbReference type="ARBA" id="ARBA00022927"/>
    </source>
</evidence>
<comment type="subcellular location">
    <subcellularLocation>
        <location evidence="1 11">Cell membrane</location>
        <topology evidence="1 11">Multi-pass membrane protein</topology>
    </subcellularLocation>
</comment>
<evidence type="ECO:0000256" key="12">
    <source>
        <dbReference type="SAM" id="MobiDB-lite"/>
    </source>
</evidence>
<keyword evidence="6 11" id="KW-0812">Transmembrane</keyword>
<keyword evidence="7 11" id="KW-0653">Protein transport</keyword>
<dbReference type="PANTHER" id="PTHR34182">
    <property type="entry name" value="PROTEIN-EXPORT MEMBRANE PROTEIN SECG"/>
    <property type="match status" value="1"/>
</dbReference>
<keyword evidence="10 11" id="KW-0472">Membrane</keyword>
<feature type="transmembrane region" description="Helical" evidence="11">
    <location>
        <begin position="6"/>
        <end position="24"/>
    </location>
</feature>
<dbReference type="PATRIC" id="fig|762967.3.peg.1200"/>
<keyword evidence="14" id="KW-1185">Reference proteome</keyword>
<evidence type="ECO:0000256" key="2">
    <source>
        <dbReference type="ARBA" id="ARBA00008445"/>
    </source>
</evidence>
<evidence type="ECO:0000256" key="1">
    <source>
        <dbReference type="ARBA" id="ARBA00004651"/>
    </source>
</evidence>
<dbReference type="Proteomes" id="UP000004956">
    <property type="component" value="Unassembled WGS sequence"/>
</dbReference>
<feature type="compositionally biased region" description="Polar residues" evidence="12">
    <location>
        <begin position="107"/>
        <end position="119"/>
    </location>
</feature>
<comment type="caution">
    <text evidence="13">The sequence shown here is derived from an EMBL/GenBank/DDBJ whole genome shotgun (WGS) entry which is preliminary data.</text>
</comment>
<dbReference type="Pfam" id="PF03840">
    <property type="entry name" value="SecG"/>
    <property type="match status" value="1"/>
</dbReference>
<dbReference type="GO" id="GO:0015450">
    <property type="term" value="F:protein-transporting ATPase activity"/>
    <property type="evidence" value="ECO:0007669"/>
    <property type="project" value="UniProtKB-UniRule"/>
</dbReference>
<dbReference type="InterPro" id="IPR004692">
    <property type="entry name" value="SecG"/>
</dbReference>
<comment type="function">
    <text evidence="11">Involved in protein export. Participates in an early event of protein translocation.</text>
</comment>
<gene>
    <name evidence="13" type="ORF">HMPREF9440_01522</name>
</gene>
<protein>
    <recommendedName>
        <fullName evidence="3 11">Protein-export membrane protein SecG</fullName>
    </recommendedName>
</protein>